<evidence type="ECO:0000256" key="5">
    <source>
        <dbReference type="ARBA" id="ARBA00022692"/>
    </source>
</evidence>
<evidence type="ECO:0000256" key="8">
    <source>
        <dbReference type="ARBA" id="ARBA00023136"/>
    </source>
</evidence>
<evidence type="ECO:0000256" key="4">
    <source>
        <dbReference type="ARBA" id="ARBA00022475"/>
    </source>
</evidence>
<evidence type="ECO:0000256" key="7">
    <source>
        <dbReference type="ARBA" id="ARBA00023065"/>
    </source>
</evidence>
<dbReference type="PANTHER" id="PTHR30266">
    <property type="entry name" value="MECHANOSENSITIVE CHANNEL MSCL"/>
    <property type="match status" value="1"/>
</dbReference>
<keyword evidence="6 10" id="KW-1133">Transmembrane helix</keyword>
<dbReference type="SUPFAM" id="SSF81330">
    <property type="entry name" value="Gated mechanosensitive channel"/>
    <property type="match status" value="1"/>
</dbReference>
<accession>A0ABQ2B4H0</accession>
<dbReference type="InterPro" id="IPR037673">
    <property type="entry name" value="MSC/AndL"/>
</dbReference>
<gene>
    <name evidence="10" type="primary">mscL</name>
    <name evidence="11" type="ORF">GCM10007368_07640</name>
</gene>
<reference evidence="12" key="1">
    <citation type="journal article" date="2019" name="Int. J. Syst. Evol. Microbiol.">
        <title>The Global Catalogue of Microorganisms (GCM) 10K type strain sequencing project: providing services to taxonomists for standard genome sequencing and annotation.</title>
        <authorList>
            <consortium name="The Broad Institute Genomics Platform"/>
            <consortium name="The Broad Institute Genome Sequencing Center for Infectious Disease"/>
            <person name="Wu L."/>
            <person name="Ma J."/>
        </authorList>
    </citation>
    <scope>NUCLEOTIDE SEQUENCE [LARGE SCALE GENOMIC DNA]</scope>
    <source>
        <strain evidence="12">CCM 8653</strain>
    </source>
</reference>
<comment type="subunit">
    <text evidence="10">Homopentamer.</text>
</comment>
<dbReference type="RefSeq" id="WP_229737363.1">
    <property type="nucleotide sequence ID" value="NZ_BMDG01000002.1"/>
</dbReference>
<dbReference type="Proteomes" id="UP000632535">
    <property type="component" value="Unassembled WGS sequence"/>
</dbReference>
<dbReference type="EMBL" id="BMDG01000002">
    <property type="protein sequence ID" value="GGI05732.1"/>
    <property type="molecule type" value="Genomic_DNA"/>
</dbReference>
<keyword evidence="3 10" id="KW-0813">Transport</keyword>
<dbReference type="Pfam" id="PF01741">
    <property type="entry name" value="MscL"/>
    <property type="match status" value="1"/>
</dbReference>
<keyword evidence="9 10" id="KW-0407">Ion channel</keyword>
<evidence type="ECO:0000256" key="10">
    <source>
        <dbReference type="HAMAP-Rule" id="MF_00115"/>
    </source>
</evidence>
<evidence type="ECO:0000313" key="12">
    <source>
        <dbReference type="Proteomes" id="UP000632535"/>
    </source>
</evidence>
<keyword evidence="7 10" id="KW-0406">Ion transport</keyword>
<evidence type="ECO:0000256" key="6">
    <source>
        <dbReference type="ARBA" id="ARBA00022989"/>
    </source>
</evidence>
<keyword evidence="5 10" id="KW-0812">Transmembrane</keyword>
<dbReference type="InterPro" id="IPR001185">
    <property type="entry name" value="MS_channel"/>
</dbReference>
<dbReference type="NCBIfam" id="TIGR00220">
    <property type="entry name" value="mscL"/>
    <property type="match status" value="1"/>
</dbReference>
<evidence type="ECO:0000256" key="2">
    <source>
        <dbReference type="ARBA" id="ARBA00007254"/>
    </source>
</evidence>
<dbReference type="PANTHER" id="PTHR30266:SF2">
    <property type="entry name" value="LARGE-CONDUCTANCE MECHANOSENSITIVE CHANNEL"/>
    <property type="match status" value="1"/>
</dbReference>
<dbReference type="Gene3D" id="1.10.1200.120">
    <property type="entry name" value="Large-conductance mechanosensitive channel, MscL, domain 1"/>
    <property type="match status" value="1"/>
</dbReference>
<evidence type="ECO:0000313" key="11">
    <source>
        <dbReference type="EMBL" id="GGI05732.1"/>
    </source>
</evidence>
<comment type="function">
    <text evidence="10">Channel that opens in response to stretch forces in the membrane lipid bilayer. May participate in the regulation of osmotic pressure changes within the cell.</text>
</comment>
<keyword evidence="12" id="KW-1185">Reference proteome</keyword>
<dbReference type="PRINTS" id="PR01264">
    <property type="entry name" value="MECHCHANNEL"/>
</dbReference>
<dbReference type="HAMAP" id="MF_00115">
    <property type="entry name" value="MscL"/>
    <property type="match status" value="1"/>
</dbReference>
<feature type="transmembrane region" description="Helical" evidence="10">
    <location>
        <begin position="20"/>
        <end position="50"/>
    </location>
</feature>
<keyword evidence="4 10" id="KW-1003">Cell membrane</keyword>
<protein>
    <recommendedName>
        <fullName evidence="10">Large-conductance mechanosensitive channel</fullName>
    </recommendedName>
</protein>
<keyword evidence="8 10" id="KW-0472">Membrane</keyword>
<feature type="transmembrane region" description="Helical" evidence="10">
    <location>
        <begin position="70"/>
        <end position="95"/>
    </location>
</feature>
<comment type="similarity">
    <text evidence="2 10">Belongs to the MscL family.</text>
</comment>
<dbReference type="InterPro" id="IPR036019">
    <property type="entry name" value="MscL_channel"/>
</dbReference>
<dbReference type="PROSITE" id="PS01327">
    <property type="entry name" value="MSCL"/>
    <property type="match status" value="1"/>
</dbReference>
<comment type="caution">
    <text evidence="11">The sequence shown here is derived from an EMBL/GenBank/DDBJ whole genome shotgun (WGS) entry which is preliminary data.</text>
</comment>
<dbReference type="InterPro" id="IPR019823">
    <property type="entry name" value="Mechanosensitive_channel_CS"/>
</dbReference>
<evidence type="ECO:0000256" key="1">
    <source>
        <dbReference type="ARBA" id="ARBA00004651"/>
    </source>
</evidence>
<name>A0ABQ2B4H0_9MICO</name>
<evidence type="ECO:0000256" key="3">
    <source>
        <dbReference type="ARBA" id="ARBA00022448"/>
    </source>
</evidence>
<comment type="subcellular location">
    <subcellularLocation>
        <location evidence="1 10">Cell membrane</location>
        <topology evidence="1 10">Multi-pass membrane protein</topology>
    </subcellularLocation>
</comment>
<evidence type="ECO:0000256" key="9">
    <source>
        <dbReference type="ARBA" id="ARBA00023303"/>
    </source>
</evidence>
<organism evidence="11 12">
    <name type="scientific">Isoptericola cucumis</name>
    <dbReference type="NCBI Taxonomy" id="1776856"/>
    <lineage>
        <taxon>Bacteria</taxon>
        <taxon>Bacillati</taxon>
        <taxon>Actinomycetota</taxon>
        <taxon>Actinomycetes</taxon>
        <taxon>Micrococcales</taxon>
        <taxon>Promicromonosporaceae</taxon>
        <taxon>Isoptericola</taxon>
    </lineage>
</organism>
<proteinExistence type="inferred from homology"/>
<sequence>MKNMMSGFKDFIMRGNVVDLAVGIVIGGAFTAVVTGLLDGIINPLIAAIFGQPDISGVGQFEINESLFSIGVFLNAVLNFLIVAAALYFIVVAPLNHLAERRARGKEEEPEPMEQDVILLQEIRDLLAAQRPGATSAEPPHSSHGL</sequence>